<organism evidence="1 2">
    <name type="scientific">Hydnomerulius pinastri MD-312</name>
    <dbReference type="NCBI Taxonomy" id="994086"/>
    <lineage>
        <taxon>Eukaryota</taxon>
        <taxon>Fungi</taxon>
        <taxon>Dikarya</taxon>
        <taxon>Basidiomycota</taxon>
        <taxon>Agaricomycotina</taxon>
        <taxon>Agaricomycetes</taxon>
        <taxon>Agaricomycetidae</taxon>
        <taxon>Boletales</taxon>
        <taxon>Boletales incertae sedis</taxon>
        <taxon>Leucogyrophana</taxon>
    </lineage>
</organism>
<feature type="non-terminal residue" evidence="1">
    <location>
        <position position="112"/>
    </location>
</feature>
<dbReference type="OrthoDB" id="2369050at2759"/>
<feature type="non-terminal residue" evidence="1">
    <location>
        <position position="1"/>
    </location>
</feature>
<dbReference type="Gene3D" id="3.30.70.270">
    <property type="match status" value="1"/>
</dbReference>
<dbReference type="AlphaFoldDB" id="A0A0C9VST8"/>
<protein>
    <recommendedName>
        <fullName evidence="3">Reverse transcriptase domain-containing protein</fullName>
    </recommendedName>
</protein>
<name>A0A0C9VST8_9AGAM</name>
<dbReference type="InterPro" id="IPR043502">
    <property type="entry name" value="DNA/RNA_pol_sf"/>
</dbReference>
<dbReference type="HOGENOM" id="CLU_2270261_0_0_1"/>
<dbReference type="SUPFAM" id="SSF56672">
    <property type="entry name" value="DNA/RNA polymerases"/>
    <property type="match status" value="1"/>
</dbReference>
<gene>
    <name evidence="1" type="ORF">HYDPIDRAFT_62395</name>
</gene>
<dbReference type="Gene3D" id="3.10.10.10">
    <property type="entry name" value="HIV Type 1 Reverse Transcriptase, subunit A, domain 1"/>
    <property type="match status" value="1"/>
</dbReference>
<proteinExistence type="predicted"/>
<dbReference type="Proteomes" id="UP000053820">
    <property type="component" value="Unassembled WGS sequence"/>
</dbReference>
<evidence type="ECO:0000313" key="1">
    <source>
        <dbReference type="EMBL" id="KIJ60970.1"/>
    </source>
</evidence>
<keyword evidence="2" id="KW-1185">Reference proteome</keyword>
<evidence type="ECO:0008006" key="3">
    <source>
        <dbReference type="Google" id="ProtNLM"/>
    </source>
</evidence>
<sequence>IQLKEANKIIQSRSYDCPKKYCDAWKILLEQHLEAGWMRPLSRLHSCSMFIILKADPAVSPRMVNDFHILNHNTILDNHPLPHINEILRDCAKGKIFGKIDMTNSFFQTKVH</sequence>
<dbReference type="EMBL" id="KN839867">
    <property type="protein sequence ID" value="KIJ60970.1"/>
    <property type="molecule type" value="Genomic_DNA"/>
</dbReference>
<reference evidence="1 2" key="1">
    <citation type="submission" date="2014-04" db="EMBL/GenBank/DDBJ databases">
        <title>Evolutionary Origins and Diversification of the Mycorrhizal Mutualists.</title>
        <authorList>
            <consortium name="DOE Joint Genome Institute"/>
            <consortium name="Mycorrhizal Genomics Consortium"/>
            <person name="Kohler A."/>
            <person name="Kuo A."/>
            <person name="Nagy L.G."/>
            <person name="Floudas D."/>
            <person name="Copeland A."/>
            <person name="Barry K.W."/>
            <person name="Cichocki N."/>
            <person name="Veneault-Fourrey C."/>
            <person name="LaButti K."/>
            <person name="Lindquist E.A."/>
            <person name="Lipzen A."/>
            <person name="Lundell T."/>
            <person name="Morin E."/>
            <person name="Murat C."/>
            <person name="Riley R."/>
            <person name="Ohm R."/>
            <person name="Sun H."/>
            <person name="Tunlid A."/>
            <person name="Henrissat B."/>
            <person name="Grigoriev I.V."/>
            <person name="Hibbett D.S."/>
            <person name="Martin F."/>
        </authorList>
    </citation>
    <scope>NUCLEOTIDE SEQUENCE [LARGE SCALE GENOMIC DNA]</scope>
    <source>
        <strain evidence="1 2">MD-312</strain>
    </source>
</reference>
<accession>A0A0C9VST8</accession>
<dbReference type="InterPro" id="IPR043128">
    <property type="entry name" value="Rev_trsase/Diguanyl_cyclase"/>
</dbReference>
<evidence type="ECO:0000313" key="2">
    <source>
        <dbReference type="Proteomes" id="UP000053820"/>
    </source>
</evidence>